<sequence length="208" mass="22358">MPPIWSSCMAIQQRVYSTDGSSLGLCSKGPGDATATHQQLGHMQRIRQHERRRYQYGIGDDRGSDLIVRTTPSVMVGVRGRAGHSRTLMISSSTRARGCWRVNPSRASSWALHCRCPKTSIPNSDQTTLGPASSTELAESIGSRVMAGYAPSALGLASHANVMCTPELSAAAVGGGQEGERSSQGQRPPGARQPHVLAWLNWVRSHAR</sequence>
<proteinExistence type="predicted"/>
<gene>
    <name evidence="2" type="ORF">CONLIGDRAFT_477577</name>
</gene>
<dbReference type="AlphaFoldDB" id="A0A1J7JG05"/>
<accession>A0A1J7JG05</accession>
<dbReference type="Proteomes" id="UP000182658">
    <property type="component" value="Unassembled WGS sequence"/>
</dbReference>
<reference evidence="2 3" key="1">
    <citation type="submission" date="2016-10" db="EMBL/GenBank/DDBJ databases">
        <title>Draft genome sequence of Coniochaeta ligniaria NRRL30616, a lignocellulolytic fungus for bioabatement of inhibitors in plant biomass hydrolysates.</title>
        <authorList>
            <consortium name="DOE Joint Genome Institute"/>
            <person name="Jimenez D.J."/>
            <person name="Hector R.E."/>
            <person name="Riley R."/>
            <person name="Sun H."/>
            <person name="Grigoriev I.V."/>
            <person name="Van Elsas J.D."/>
            <person name="Nichols N.N."/>
        </authorList>
    </citation>
    <scope>NUCLEOTIDE SEQUENCE [LARGE SCALE GENOMIC DNA]</scope>
    <source>
        <strain evidence="2 3">NRRL 30616</strain>
    </source>
</reference>
<keyword evidence="3" id="KW-1185">Reference proteome</keyword>
<name>A0A1J7JG05_9PEZI</name>
<dbReference type="EMBL" id="KV875100">
    <property type="protein sequence ID" value="OIW26538.1"/>
    <property type="molecule type" value="Genomic_DNA"/>
</dbReference>
<dbReference type="InParanoid" id="A0A1J7JG05"/>
<protein>
    <submittedName>
        <fullName evidence="2">Uncharacterized protein</fullName>
    </submittedName>
</protein>
<evidence type="ECO:0000256" key="1">
    <source>
        <dbReference type="SAM" id="MobiDB-lite"/>
    </source>
</evidence>
<organism evidence="2 3">
    <name type="scientific">Coniochaeta ligniaria NRRL 30616</name>
    <dbReference type="NCBI Taxonomy" id="1408157"/>
    <lineage>
        <taxon>Eukaryota</taxon>
        <taxon>Fungi</taxon>
        <taxon>Dikarya</taxon>
        <taxon>Ascomycota</taxon>
        <taxon>Pezizomycotina</taxon>
        <taxon>Sordariomycetes</taxon>
        <taxon>Sordariomycetidae</taxon>
        <taxon>Coniochaetales</taxon>
        <taxon>Coniochaetaceae</taxon>
        <taxon>Coniochaeta</taxon>
    </lineage>
</organism>
<evidence type="ECO:0000313" key="3">
    <source>
        <dbReference type="Proteomes" id="UP000182658"/>
    </source>
</evidence>
<evidence type="ECO:0000313" key="2">
    <source>
        <dbReference type="EMBL" id="OIW26538.1"/>
    </source>
</evidence>
<feature type="region of interest" description="Disordered" evidence="1">
    <location>
        <begin position="173"/>
        <end position="193"/>
    </location>
</feature>